<evidence type="ECO:0000313" key="2">
    <source>
        <dbReference type="EnsemblMetazoa" id="SMAR010237-PA"/>
    </source>
</evidence>
<dbReference type="HOGENOM" id="CLU_1572617_0_0_1"/>
<name>T1J946_STRMM</name>
<reference evidence="3" key="1">
    <citation type="submission" date="2011-05" db="EMBL/GenBank/DDBJ databases">
        <authorList>
            <person name="Richards S.R."/>
            <person name="Qu J."/>
            <person name="Jiang H."/>
            <person name="Jhangiani S.N."/>
            <person name="Agravi P."/>
            <person name="Goodspeed R."/>
            <person name="Gross S."/>
            <person name="Mandapat C."/>
            <person name="Jackson L."/>
            <person name="Mathew T."/>
            <person name="Pu L."/>
            <person name="Thornton R."/>
            <person name="Saada N."/>
            <person name="Wilczek-Boney K.B."/>
            <person name="Lee S."/>
            <person name="Kovar C."/>
            <person name="Wu Y."/>
            <person name="Scherer S.E."/>
            <person name="Worley K.C."/>
            <person name="Muzny D.M."/>
            <person name="Gibbs R."/>
        </authorList>
    </citation>
    <scope>NUCLEOTIDE SEQUENCE</scope>
    <source>
        <strain evidence="3">Brora</strain>
    </source>
</reference>
<dbReference type="AlphaFoldDB" id="T1J946"/>
<feature type="chain" id="PRO_5004580051" description="Peptidase M12B propeptide domain-containing protein" evidence="1">
    <location>
        <begin position="22"/>
        <end position="170"/>
    </location>
</feature>
<protein>
    <recommendedName>
        <fullName evidence="4">Peptidase M12B propeptide domain-containing protein</fullName>
    </recommendedName>
</protein>
<organism evidence="2 3">
    <name type="scientific">Strigamia maritima</name>
    <name type="common">European centipede</name>
    <name type="synonym">Geophilus maritimus</name>
    <dbReference type="NCBI Taxonomy" id="126957"/>
    <lineage>
        <taxon>Eukaryota</taxon>
        <taxon>Metazoa</taxon>
        <taxon>Ecdysozoa</taxon>
        <taxon>Arthropoda</taxon>
        <taxon>Myriapoda</taxon>
        <taxon>Chilopoda</taxon>
        <taxon>Pleurostigmophora</taxon>
        <taxon>Geophilomorpha</taxon>
        <taxon>Linotaeniidae</taxon>
        <taxon>Strigamia</taxon>
    </lineage>
</organism>
<evidence type="ECO:0000256" key="1">
    <source>
        <dbReference type="SAM" id="SignalP"/>
    </source>
</evidence>
<feature type="signal peptide" evidence="1">
    <location>
        <begin position="1"/>
        <end position="21"/>
    </location>
</feature>
<reference evidence="2" key="2">
    <citation type="submission" date="2015-02" db="UniProtKB">
        <authorList>
            <consortium name="EnsemblMetazoa"/>
        </authorList>
    </citation>
    <scope>IDENTIFICATION</scope>
</reference>
<dbReference type="PhylomeDB" id="T1J946"/>
<evidence type="ECO:0008006" key="4">
    <source>
        <dbReference type="Google" id="ProtNLM"/>
    </source>
</evidence>
<evidence type="ECO:0000313" key="3">
    <source>
        <dbReference type="Proteomes" id="UP000014500"/>
    </source>
</evidence>
<keyword evidence="1" id="KW-0732">Signal</keyword>
<sequence>MMLVQSIFIICSLVLWNQCTSYSLRHEIFEDEKAVEGVKLTKLSDIKEESSIEELKVAKLSKTNDELSFLHFSMFGKPYSFKLVPANSIFSQDFKILHSKQQDGDFENYQPLQKSEQLEGSFYTDENGKVGRTVCAASRFGPQFRHNVDTVPVELGRNPSMESWGSHCSE</sequence>
<dbReference type="EnsemblMetazoa" id="SMAR010237-RA">
    <property type="protein sequence ID" value="SMAR010237-PA"/>
    <property type="gene ID" value="SMAR010237"/>
</dbReference>
<dbReference type="Proteomes" id="UP000014500">
    <property type="component" value="Unassembled WGS sequence"/>
</dbReference>
<proteinExistence type="predicted"/>
<accession>T1J946</accession>
<keyword evidence="3" id="KW-1185">Reference proteome</keyword>
<dbReference type="EMBL" id="AFFK01022209">
    <property type="status" value="NOT_ANNOTATED_CDS"/>
    <property type="molecule type" value="Genomic_DNA"/>
</dbReference>